<dbReference type="AlphaFoldDB" id="A0A2P2BP58"/>
<sequence length="142" mass="16370">MNYQLQQVQVIKALEERGLDNIFTISRETSKSVLFQAKQTLKNGDCIISLSLNGGNLAPIYYCIGRLDNLHKKNDLLNLINAFNEENLVLNFFLHEDNTIMARITYISNEKNFNAYDYVSLIEVGFKSIEDNYYDKIMDASK</sequence>
<dbReference type="Proteomes" id="UP000245695">
    <property type="component" value="Chromosome 1"/>
</dbReference>
<accession>A0A2P2BP58</accession>
<proteinExistence type="predicted"/>
<gene>
    <name evidence="1" type="ORF">FRIFI_0584</name>
</gene>
<dbReference type="KEGG" id="rhom:FRIFI_0584"/>
<evidence type="ECO:0008006" key="3">
    <source>
        <dbReference type="Google" id="ProtNLM"/>
    </source>
</evidence>
<name>A0A2P2BP58_9FIRM</name>
<dbReference type="RefSeq" id="WP_092927114.1">
    <property type="nucleotide sequence ID" value="NZ_FJTZ01000012.1"/>
</dbReference>
<evidence type="ECO:0000313" key="2">
    <source>
        <dbReference type="Proteomes" id="UP000245695"/>
    </source>
</evidence>
<evidence type="ECO:0000313" key="1">
    <source>
        <dbReference type="EMBL" id="CEI72131.1"/>
    </source>
</evidence>
<reference evidence="1 2" key="1">
    <citation type="submission" date="2014-09" db="EMBL/GenBank/DDBJ databases">
        <authorList>
            <person name="Hornung B.V."/>
        </authorList>
    </citation>
    <scope>NUCLEOTIDE SEQUENCE [LARGE SCALE GENOMIC DNA]</scope>
    <source>
        <strain evidence="1 2">FRIFI</strain>
    </source>
</reference>
<keyword evidence="2" id="KW-1185">Reference proteome</keyword>
<protein>
    <recommendedName>
        <fullName evidence="3">Bacterial sensory transduction regulator</fullName>
    </recommendedName>
</protein>
<dbReference type="EMBL" id="LN650648">
    <property type="protein sequence ID" value="CEI72131.1"/>
    <property type="molecule type" value="Genomic_DNA"/>
</dbReference>
<organism evidence="1 2">
    <name type="scientific">Romboutsia hominis</name>
    <dbReference type="NCBI Taxonomy" id="1507512"/>
    <lineage>
        <taxon>Bacteria</taxon>
        <taxon>Bacillati</taxon>
        <taxon>Bacillota</taxon>
        <taxon>Clostridia</taxon>
        <taxon>Peptostreptococcales</taxon>
        <taxon>Peptostreptococcaceae</taxon>
        <taxon>Romboutsia</taxon>
    </lineage>
</organism>